<name>A0A9Q1JL08_9CARY</name>
<keyword evidence="2" id="KW-1185">Reference proteome</keyword>
<dbReference type="EMBL" id="JAKOGI010001727">
    <property type="protein sequence ID" value="KAJ8424251.1"/>
    <property type="molecule type" value="Genomic_DNA"/>
</dbReference>
<gene>
    <name evidence="1" type="ORF">Cgig2_007177</name>
</gene>
<evidence type="ECO:0000313" key="2">
    <source>
        <dbReference type="Proteomes" id="UP001153076"/>
    </source>
</evidence>
<dbReference type="AlphaFoldDB" id="A0A9Q1JL08"/>
<comment type="caution">
    <text evidence="1">The sequence shown here is derived from an EMBL/GenBank/DDBJ whole genome shotgun (WGS) entry which is preliminary data.</text>
</comment>
<dbReference type="PANTHER" id="PTHR33116">
    <property type="entry name" value="REVERSE TRANSCRIPTASE ZINC-BINDING DOMAIN-CONTAINING PROTEIN-RELATED-RELATED"/>
    <property type="match status" value="1"/>
</dbReference>
<reference evidence="1" key="1">
    <citation type="submission" date="2022-04" db="EMBL/GenBank/DDBJ databases">
        <title>Carnegiea gigantea Genome sequencing and assembly v2.</title>
        <authorList>
            <person name="Copetti D."/>
            <person name="Sanderson M.J."/>
            <person name="Burquez A."/>
            <person name="Wojciechowski M.F."/>
        </authorList>
    </citation>
    <scope>NUCLEOTIDE SEQUENCE</scope>
    <source>
        <strain evidence="1">SGP5-SGP5p</strain>
        <tissue evidence="1">Aerial part</tissue>
    </source>
</reference>
<organism evidence="1 2">
    <name type="scientific">Carnegiea gigantea</name>
    <dbReference type="NCBI Taxonomy" id="171969"/>
    <lineage>
        <taxon>Eukaryota</taxon>
        <taxon>Viridiplantae</taxon>
        <taxon>Streptophyta</taxon>
        <taxon>Embryophyta</taxon>
        <taxon>Tracheophyta</taxon>
        <taxon>Spermatophyta</taxon>
        <taxon>Magnoliopsida</taxon>
        <taxon>eudicotyledons</taxon>
        <taxon>Gunneridae</taxon>
        <taxon>Pentapetalae</taxon>
        <taxon>Caryophyllales</taxon>
        <taxon>Cactineae</taxon>
        <taxon>Cactaceae</taxon>
        <taxon>Cactoideae</taxon>
        <taxon>Echinocereeae</taxon>
        <taxon>Carnegiea</taxon>
    </lineage>
</organism>
<dbReference type="PANTHER" id="PTHR33116:SF84">
    <property type="entry name" value="RNA-DIRECTED DNA POLYMERASE"/>
    <property type="match status" value="1"/>
</dbReference>
<sequence length="229" mass="26196">MLSSQSLTLNHEGLMVIVAASSKHPRTRLGQCNFPLKYLGVPITASRLLKVECSSLVDKTEYKHIPYISWANTRLPKSHGGLGVKNFSAWNKATIPKLVWAVNSKKDVLWVKWIHGRYLKGSNWWSYVLGQNSSYIKEHFKQGCTDPSKWNWQGAPTYKVGKGYKWQLEAQRHVNWTKLVFAAMVARTQATDINSLGHKIRRLKVAPVKNRITYPIFNTTVSYIKRAQN</sequence>
<proteinExistence type="predicted"/>
<dbReference type="Proteomes" id="UP001153076">
    <property type="component" value="Unassembled WGS sequence"/>
</dbReference>
<dbReference type="OrthoDB" id="1751077at2759"/>
<evidence type="ECO:0000313" key="1">
    <source>
        <dbReference type="EMBL" id="KAJ8424251.1"/>
    </source>
</evidence>
<accession>A0A9Q1JL08</accession>
<protein>
    <submittedName>
        <fullName evidence="1">Uncharacterized protein</fullName>
    </submittedName>
</protein>